<dbReference type="EMBL" id="SSTE01016484">
    <property type="protein sequence ID" value="KAA0041563.1"/>
    <property type="molecule type" value="Genomic_DNA"/>
</dbReference>
<gene>
    <name evidence="3" type="ORF">E5676_scaffold242G00910</name>
    <name evidence="2" type="ORF">E6C27_scaffold93G00240</name>
</gene>
<accession>A0A5A7TEI8</accession>
<organism evidence="2 4">
    <name type="scientific">Cucumis melo var. makuwa</name>
    <name type="common">Oriental melon</name>
    <dbReference type="NCBI Taxonomy" id="1194695"/>
    <lineage>
        <taxon>Eukaryota</taxon>
        <taxon>Viridiplantae</taxon>
        <taxon>Streptophyta</taxon>
        <taxon>Embryophyta</taxon>
        <taxon>Tracheophyta</taxon>
        <taxon>Spermatophyta</taxon>
        <taxon>Magnoliopsida</taxon>
        <taxon>eudicotyledons</taxon>
        <taxon>Gunneridae</taxon>
        <taxon>Pentapetalae</taxon>
        <taxon>rosids</taxon>
        <taxon>fabids</taxon>
        <taxon>Cucurbitales</taxon>
        <taxon>Cucurbitaceae</taxon>
        <taxon>Benincaseae</taxon>
        <taxon>Cucumis</taxon>
    </lineage>
</organism>
<dbReference type="AlphaFoldDB" id="A0A5A7TEI8"/>
<dbReference type="Proteomes" id="UP000321393">
    <property type="component" value="Unassembled WGS sequence"/>
</dbReference>
<protein>
    <submittedName>
        <fullName evidence="2">Gag/pol protein</fullName>
    </submittedName>
</protein>
<comment type="caution">
    <text evidence="2">The sequence shown here is derived from an EMBL/GenBank/DDBJ whole genome shotgun (WGS) entry which is preliminary data.</text>
</comment>
<evidence type="ECO:0000313" key="4">
    <source>
        <dbReference type="Proteomes" id="UP000321393"/>
    </source>
</evidence>
<evidence type="ECO:0000256" key="1">
    <source>
        <dbReference type="SAM" id="MobiDB-lite"/>
    </source>
</evidence>
<dbReference type="EMBL" id="SSTD01006815">
    <property type="protein sequence ID" value="TYK19693.1"/>
    <property type="molecule type" value="Genomic_DNA"/>
</dbReference>
<sequence>MLVLTNATFLEENHTRDHKPRRKLILNGATDESTRVVDEAGPSSRVDENNPSGQSHPSQLLGISRCSRRIISQPNHYLDLTETQVVIPDDGVEDPLSYKQAMNDVDNNQWIKVMNLEMESM</sequence>
<feature type="region of interest" description="Disordered" evidence="1">
    <location>
        <begin position="14"/>
        <end position="59"/>
    </location>
</feature>
<name>A0A5A7TEI8_CUCMM</name>
<dbReference type="Proteomes" id="UP000321947">
    <property type="component" value="Unassembled WGS sequence"/>
</dbReference>
<dbReference type="OrthoDB" id="3054497at2759"/>
<feature type="compositionally biased region" description="Polar residues" evidence="1">
    <location>
        <begin position="49"/>
        <end position="58"/>
    </location>
</feature>
<evidence type="ECO:0000313" key="5">
    <source>
        <dbReference type="Proteomes" id="UP000321947"/>
    </source>
</evidence>
<evidence type="ECO:0000313" key="2">
    <source>
        <dbReference type="EMBL" id="KAA0041563.1"/>
    </source>
</evidence>
<proteinExistence type="predicted"/>
<reference evidence="4 5" key="1">
    <citation type="submission" date="2019-08" db="EMBL/GenBank/DDBJ databases">
        <title>Draft genome sequences of two oriental melons (Cucumis melo L. var makuwa).</title>
        <authorList>
            <person name="Kwon S.-Y."/>
        </authorList>
    </citation>
    <scope>NUCLEOTIDE SEQUENCE [LARGE SCALE GENOMIC DNA]</scope>
    <source>
        <strain evidence="5">cv. Chang Bougi</strain>
        <strain evidence="4">cv. SW 3</strain>
        <tissue evidence="2">Leaf</tissue>
    </source>
</reference>
<evidence type="ECO:0000313" key="3">
    <source>
        <dbReference type="EMBL" id="TYK19693.1"/>
    </source>
</evidence>